<evidence type="ECO:0000256" key="1">
    <source>
        <dbReference type="SAM" id="MobiDB-lite"/>
    </source>
</evidence>
<feature type="region of interest" description="Disordered" evidence="1">
    <location>
        <begin position="1248"/>
        <end position="1276"/>
    </location>
</feature>
<reference evidence="2 3" key="1">
    <citation type="submission" date="2023-02" db="EMBL/GenBank/DDBJ databases">
        <title>LHISI_Scaffold_Assembly.</title>
        <authorList>
            <person name="Stuart O.P."/>
            <person name="Cleave R."/>
            <person name="Magrath M.J.L."/>
            <person name="Mikheyev A.S."/>
        </authorList>
    </citation>
    <scope>NUCLEOTIDE SEQUENCE [LARGE SCALE GENOMIC DNA]</scope>
    <source>
        <strain evidence="2">Daus_M_001</strain>
        <tissue evidence="2">Leg muscle</tissue>
    </source>
</reference>
<name>A0ABQ9IAS5_9NEOP</name>
<protein>
    <submittedName>
        <fullName evidence="2">Uncharacterized protein</fullName>
    </submittedName>
</protein>
<evidence type="ECO:0000313" key="2">
    <source>
        <dbReference type="EMBL" id="KAJ8893764.1"/>
    </source>
</evidence>
<accession>A0ABQ9IAS5</accession>
<gene>
    <name evidence="2" type="ORF">PR048_006364</name>
</gene>
<comment type="caution">
    <text evidence="2">The sequence shown here is derived from an EMBL/GenBank/DDBJ whole genome shotgun (WGS) entry which is preliminary data.</text>
</comment>
<evidence type="ECO:0000313" key="3">
    <source>
        <dbReference type="Proteomes" id="UP001159363"/>
    </source>
</evidence>
<keyword evidence="3" id="KW-1185">Reference proteome</keyword>
<organism evidence="2 3">
    <name type="scientific">Dryococelus australis</name>
    <dbReference type="NCBI Taxonomy" id="614101"/>
    <lineage>
        <taxon>Eukaryota</taxon>
        <taxon>Metazoa</taxon>
        <taxon>Ecdysozoa</taxon>
        <taxon>Arthropoda</taxon>
        <taxon>Hexapoda</taxon>
        <taxon>Insecta</taxon>
        <taxon>Pterygota</taxon>
        <taxon>Neoptera</taxon>
        <taxon>Polyneoptera</taxon>
        <taxon>Phasmatodea</taxon>
        <taxon>Verophasmatodea</taxon>
        <taxon>Anareolatae</taxon>
        <taxon>Phasmatidae</taxon>
        <taxon>Eurycanthinae</taxon>
        <taxon>Dryococelus</taxon>
    </lineage>
</organism>
<proteinExistence type="predicted"/>
<dbReference type="PROSITE" id="PS51257">
    <property type="entry name" value="PROKAR_LIPOPROTEIN"/>
    <property type="match status" value="1"/>
</dbReference>
<dbReference type="Proteomes" id="UP001159363">
    <property type="component" value="Chromosome 2"/>
</dbReference>
<sequence>MASQERQADSLRLGKRHTVWAGGVQGCVMLEGVLRVVVLDQYWGCIALDRVEVKTSENVLRAGWGGTGSQERCKQFSWVGTILVLRKNLSWIDAELNTTGAAASGVRGRGKGEGGPYHFYIPLNSLREEDTRGQRRNKSSATDDFEARHIAALAGDARDGEVRDPSAPALRVGQWTASLDIAWSVCARCAVTSLSVTTLDCRLVNSTIQQYNKANVEAFVTGHTHFLGNSTPLEAISSTSLAITIVDRTYLAFPWKQHTARGNFQYEKDISMQSSVSSPRVQSCDRSWPALIARLFHRMFLPPTIAVLDKIKFSKHNNFIPGTGGGGRTRLVSSQALVNISEKRWPFHHVLTARGRLYIAYLKFKVVPENDTRLWLIRGCNTQNLLVAGASVAERLARSPLTKANRVQSPAGSPDFRKWKSCRTLVGGFSRASPVSPNSFIPAPLHIHLKHPLRLPRPRWVHPPENVSAFDVEKLKGDKDDNITRVKCAIVTMRRASDWRVSVLVLRVPRGLSATTLSLQWSNIGIYLSFVHFRVKAVHDKPLVCFKIQQSEKKPLFNDVGGLQNNVYSMCDALKVPFRPRLGYVSFAHVNILWTRDDDDTKEDKKRRKGGGCIKKASCQLNRNIARHVRRITGVTWRASCGSWSGPASLGQTCCEVRCRLVERRYHLALWARYTRTTFPYLPRYSATTPIRRCVTLFPPPPKEQLPHGTLTATERTNVLLYFHASGYRHRREARLGLLDSYQTPPLQHCQPNPRCKLDNGREWHSHSWRLQLAQASLQPRRSEFDSHRILVRVGKHASVTNGRLAISGCFHVTALLRSADSIPPHPSTPSIFQVGRKLYIDSLSLKAGFRYIVDSRQLRPFLKPCQISTFGMFQKHEYEKHAVSLHVTRHRHIGNAFHTTSANLVDLWYDLPEKEKKERQRERERHALHRLLNLYWKNSLLRRKEMHKFSAQQRKKWLNRTASLWLQTGVNSEMISRPVVLQNAFCQFSEQQSITYTPESFTAADIQKQCKEESEDSRLLPDKIKEDGDNMKAGEKINTSVGLMTCIHPSITRLRNCYEDLYFTDTELLSLHNLYWAHGTYARLHHRGSKLDPRSDLRSTQKTVAPFEFRAGLEIEMKFISNHRNRQFEILIRDQQPSEKYAYFHDVIYYEPIAKSVSYLISIFLFGTMIDESEIDNHEISLAQHFYIGTKIKLYSGSELGSFDLGSGKMLVQPGISAPCALDSEQPLEKLELVRSGSLIWDDVTNADKNKHGGPGARPQTMAGQGDYGHRAATL</sequence>
<dbReference type="EMBL" id="JARBHB010000002">
    <property type="protein sequence ID" value="KAJ8893764.1"/>
    <property type="molecule type" value="Genomic_DNA"/>
</dbReference>